<keyword evidence="1" id="KW-0436">Ligase</keyword>
<comment type="caution">
    <text evidence="6">The sequence shown here is derived from an EMBL/GenBank/DDBJ whole genome shotgun (WGS) entry which is preliminary data.</text>
</comment>
<evidence type="ECO:0000256" key="3">
    <source>
        <dbReference type="ARBA" id="ARBA00022840"/>
    </source>
</evidence>
<evidence type="ECO:0000313" key="6">
    <source>
        <dbReference type="EMBL" id="NZA25312.1"/>
    </source>
</evidence>
<dbReference type="Pfam" id="PF13535">
    <property type="entry name" value="ATP-grasp_4"/>
    <property type="match status" value="1"/>
</dbReference>
<evidence type="ECO:0000256" key="1">
    <source>
        <dbReference type="ARBA" id="ARBA00022598"/>
    </source>
</evidence>
<accession>A0A853J957</accession>
<reference evidence="6 7" key="1">
    <citation type="submission" date="2020-07" db="EMBL/GenBank/DDBJ databases">
        <title>Luteimonas sp. SJ-92.</title>
        <authorList>
            <person name="Huang X.-X."/>
            <person name="Xu L."/>
            <person name="Sun J.-Q."/>
        </authorList>
    </citation>
    <scope>NUCLEOTIDE SEQUENCE [LARGE SCALE GENOMIC DNA]</scope>
    <source>
        <strain evidence="6 7">SJ-92</strain>
    </source>
</reference>
<dbReference type="GO" id="GO:0005524">
    <property type="term" value="F:ATP binding"/>
    <property type="evidence" value="ECO:0007669"/>
    <property type="project" value="UniProtKB-UniRule"/>
</dbReference>
<sequence length="396" mass="42280">MSRLLILGAGPFQLSGIRKAVDLGHEVITLDYRPDNVGHRYSHRSVNCSTADAQGVARAARDLDVDGICTFSSDVAIQALALACSELGLPGVAPEIARTMSLKNRFRRFLEEKGLPHPLFAAGESFDMLREPIGRMRCPLIFKPVDTSGSRGVISVPEANETSARAAFDEAKRFSPSGTVCVEEFIQGTEVGGDALLLDGKIAFVAITHKHLSRFVVTGHSLPADIDAADQARVQAALDECCRALGYSEGVLNFDVMVTAETVYVLEMSARNGGNGIAAVIARATGVDAEVAAIRLALGERPDLRTSAHPKGVASWIFGSDSSGTLKRIADFDAVRQKVPELFEFHQAIPVGGKVEPFTHGGQLLGYALFDCPEPALYAPTVGRIRKALDLAVEPG</sequence>
<dbReference type="SUPFAM" id="SSF56059">
    <property type="entry name" value="Glutathione synthetase ATP-binding domain-like"/>
    <property type="match status" value="1"/>
</dbReference>
<dbReference type="PANTHER" id="PTHR43585">
    <property type="entry name" value="FUMIPYRROLE BIOSYNTHESIS PROTEIN C"/>
    <property type="match status" value="1"/>
</dbReference>
<proteinExistence type="predicted"/>
<dbReference type="PANTHER" id="PTHR43585:SF2">
    <property type="entry name" value="ATP-GRASP ENZYME FSQD"/>
    <property type="match status" value="1"/>
</dbReference>
<feature type="domain" description="ATP-grasp" evidence="5">
    <location>
        <begin position="107"/>
        <end position="298"/>
    </location>
</feature>
<evidence type="ECO:0000259" key="5">
    <source>
        <dbReference type="PROSITE" id="PS50975"/>
    </source>
</evidence>
<name>A0A853J957_9GAMM</name>
<keyword evidence="2 4" id="KW-0547">Nucleotide-binding</keyword>
<dbReference type="SUPFAM" id="SSF52440">
    <property type="entry name" value="PreATP-grasp domain"/>
    <property type="match status" value="1"/>
</dbReference>
<dbReference type="InterPro" id="IPR011761">
    <property type="entry name" value="ATP-grasp"/>
</dbReference>
<dbReference type="InterPro" id="IPR052032">
    <property type="entry name" value="ATP-dep_AA_Ligase"/>
</dbReference>
<dbReference type="EMBL" id="JACCKA010000024">
    <property type="protein sequence ID" value="NZA25312.1"/>
    <property type="molecule type" value="Genomic_DNA"/>
</dbReference>
<dbReference type="GO" id="GO:0046872">
    <property type="term" value="F:metal ion binding"/>
    <property type="evidence" value="ECO:0007669"/>
    <property type="project" value="InterPro"/>
</dbReference>
<keyword evidence="7" id="KW-1185">Reference proteome</keyword>
<dbReference type="InterPro" id="IPR016185">
    <property type="entry name" value="PreATP-grasp_dom_sf"/>
</dbReference>
<dbReference type="RefSeq" id="WP_180677118.1">
    <property type="nucleotide sequence ID" value="NZ_JACCKA010000024.1"/>
</dbReference>
<dbReference type="Gene3D" id="3.30.470.20">
    <property type="entry name" value="ATP-grasp fold, B domain"/>
    <property type="match status" value="1"/>
</dbReference>
<dbReference type="GO" id="GO:0016874">
    <property type="term" value="F:ligase activity"/>
    <property type="evidence" value="ECO:0007669"/>
    <property type="project" value="UniProtKB-KW"/>
</dbReference>
<gene>
    <name evidence="6" type="ORF">H0E84_02865</name>
</gene>
<dbReference type="Gene3D" id="3.40.50.20">
    <property type="match status" value="1"/>
</dbReference>
<protein>
    <submittedName>
        <fullName evidence="6">ATP-grasp domain-containing protein</fullName>
    </submittedName>
</protein>
<dbReference type="Proteomes" id="UP000578091">
    <property type="component" value="Unassembled WGS sequence"/>
</dbReference>
<dbReference type="AlphaFoldDB" id="A0A853J957"/>
<organism evidence="6 7">
    <name type="scientific">Luteimonas salinisoli</name>
    <dbReference type="NCBI Taxonomy" id="2752307"/>
    <lineage>
        <taxon>Bacteria</taxon>
        <taxon>Pseudomonadati</taxon>
        <taxon>Pseudomonadota</taxon>
        <taxon>Gammaproteobacteria</taxon>
        <taxon>Lysobacterales</taxon>
        <taxon>Lysobacteraceae</taxon>
        <taxon>Luteimonas</taxon>
    </lineage>
</organism>
<evidence type="ECO:0000313" key="7">
    <source>
        <dbReference type="Proteomes" id="UP000578091"/>
    </source>
</evidence>
<evidence type="ECO:0000256" key="4">
    <source>
        <dbReference type="PROSITE-ProRule" id="PRU00409"/>
    </source>
</evidence>
<dbReference type="PROSITE" id="PS50975">
    <property type="entry name" value="ATP_GRASP"/>
    <property type="match status" value="1"/>
</dbReference>
<evidence type="ECO:0000256" key="2">
    <source>
        <dbReference type="ARBA" id="ARBA00022741"/>
    </source>
</evidence>
<keyword evidence="3 4" id="KW-0067">ATP-binding</keyword>